<accession>A0A915HKS4</accession>
<evidence type="ECO:0000313" key="1">
    <source>
        <dbReference type="Proteomes" id="UP000887565"/>
    </source>
</evidence>
<keyword evidence="1" id="KW-1185">Reference proteome</keyword>
<sequence>MHKTTKKYVDRRNLTNDGTSLSNFNSTSLDLVDVSWKLVILRVSNNALLVITYDLHNLHDKSDATTLAINSFERYELNSTSRARERAWRLYCRLPRLCLGTDDRPSV</sequence>
<name>A0A915HKS4_ROMCU</name>
<organism evidence="1 2">
    <name type="scientific">Romanomermis culicivorax</name>
    <name type="common">Nematode worm</name>
    <dbReference type="NCBI Taxonomy" id="13658"/>
    <lineage>
        <taxon>Eukaryota</taxon>
        <taxon>Metazoa</taxon>
        <taxon>Ecdysozoa</taxon>
        <taxon>Nematoda</taxon>
        <taxon>Enoplea</taxon>
        <taxon>Dorylaimia</taxon>
        <taxon>Mermithida</taxon>
        <taxon>Mermithoidea</taxon>
        <taxon>Mermithidae</taxon>
        <taxon>Romanomermis</taxon>
    </lineage>
</organism>
<protein>
    <submittedName>
        <fullName evidence="2">Uncharacterized protein</fullName>
    </submittedName>
</protein>
<dbReference type="AlphaFoldDB" id="A0A915HKS4"/>
<proteinExistence type="predicted"/>
<reference evidence="2" key="1">
    <citation type="submission" date="2022-11" db="UniProtKB">
        <authorList>
            <consortium name="WormBaseParasite"/>
        </authorList>
    </citation>
    <scope>IDENTIFICATION</scope>
</reference>
<dbReference type="WBParaSite" id="nRc.2.0.1.t02568-RA">
    <property type="protein sequence ID" value="nRc.2.0.1.t02568-RA"/>
    <property type="gene ID" value="nRc.2.0.1.g02568"/>
</dbReference>
<evidence type="ECO:0000313" key="2">
    <source>
        <dbReference type="WBParaSite" id="nRc.2.0.1.t02568-RA"/>
    </source>
</evidence>
<dbReference type="Proteomes" id="UP000887565">
    <property type="component" value="Unplaced"/>
</dbReference>